<dbReference type="GO" id="GO:0007064">
    <property type="term" value="P:mitotic sister chromatid cohesion"/>
    <property type="evidence" value="ECO:0007669"/>
    <property type="project" value="TreeGrafter"/>
</dbReference>
<dbReference type="PANTHER" id="PTHR42919">
    <property type="entry name" value="N-ALPHA-ACETYLTRANSFERASE"/>
    <property type="match status" value="1"/>
</dbReference>
<dbReference type="PROSITE" id="PS51186">
    <property type="entry name" value="GNAT"/>
    <property type="match status" value="1"/>
</dbReference>
<dbReference type="GO" id="GO:0016747">
    <property type="term" value="F:acyltransferase activity, transferring groups other than amino-acyl groups"/>
    <property type="evidence" value="ECO:0007669"/>
    <property type="project" value="InterPro"/>
</dbReference>
<keyword evidence="1" id="KW-0808">Transferase</keyword>
<keyword evidence="2" id="KW-0012">Acyltransferase</keyword>
<evidence type="ECO:0000313" key="5">
    <source>
        <dbReference type="EMBL" id="KAF1991553.1"/>
    </source>
</evidence>
<evidence type="ECO:0000259" key="4">
    <source>
        <dbReference type="PROSITE" id="PS51186"/>
    </source>
</evidence>
<feature type="compositionally biased region" description="Polar residues" evidence="3">
    <location>
        <begin position="158"/>
        <end position="170"/>
    </location>
</feature>
<keyword evidence="6" id="KW-1185">Reference proteome</keyword>
<sequence>MQQSSLSAWLNKPSSVKQPPNIPLSQVVKGPLLPKPQPQAIPEATPSIVRQPLLRHPLPPNVTVSSLTPTFLPAFKRLLALLLPIPYHDKFFDAIFTDPTVANITLVALWHKSASAAASYSQNTSPQGYNGTPAIPTLVSAVRCKILETTFPEPPNAKSKSSSNRAENGTTTAKPTLYISTLATLPAYQSHALASTLLQTLIARAVKEYDIGGVSAHVWEANTEAREWYRKRGFRECGLEEGYYRRLRPTGAVRIVREVGVRDLLGEGFGQEVEGVMVEQ</sequence>
<feature type="region of interest" description="Disordered" evidence="3">
    <location>
        <begin position="151"/>
        <end position="170"/>
    </location>
</feature>
<reference evidence="5" key="1">
    <citation type="journal article" date="2020" name="Stud. Mycol.">
        <title>101 Dothideomycetes genomes: a test case for predicting lifestyles and emergence of pathogens.</title>
        <authorList>
            <person name="Haridas S."/>
            <person name="Albert R."/>
            <person name="Binder M."/>
            <person name="Bloem J."/>
            <person name="Labutti K."/>
            <person name="Salamov A."/>
            <person name="Andreopoulos B."/>
            <person name="Baker S."/>
            <person name="Barry K."/>
            <person name="Bills G."/>
            <person name="Bluhm B."/>
            <person name="Cannon C."/>
            <person name="Castanera R."/>
            <person name="Culley D."/>
            <person name="Daum C."/>
            <person name="Ezra D."/>
            <person name="Gonzalez J."/>
            <person name="Henrissat B."/>
            <person name="Kuo A."/>
            <person name="Liang C."/>
            <person name="Lipzen A."/>
            <person name="Lutzoni F."/>
            <person name="Magnuson J."/>
            <person name="Mondo S."/>
            <person name="Nolan M."/>
            <person name="Ohm R."/>
            <person name="Pangilinan J."/>
            <person name="Park H.-J."/>
            <person name="Ramirez L."/>
            <person name="Alfaro M."/>
            <person name="Sun H."/>
            <person name="Tritt A."/>
            <person name="Yoshinaga Y."/>
            <person name="Zwiers L.-H."/>
            <person name="Turgeon B."/>
            <person name="Goodwin S."/>
            <person name="Spatafora J."/>
            <person name="Crous P."/>
            <person name="Grigoriev I."/>
        </authorList>
    </citation>
    <scope>NUCLEOTIDE SEQUENCE</scope>
    <source>
        <strain evidence="5">CBS 113979</strain>
    </source>
</reference>
<dbReference type="Gene3D" id="3.40.630.30">
    <property type="match status" value="1"/>
</dbReference>
<dbReference type="PANTHER" id="PTHR42919:SF8">
    <property type="entry name" value="N-ALPHA-ACETYLTRANSFERASE 50"/>
    <property type="match status" value="1"/>
</dbReference>
<feature type="compositionally biased region" description="Polar residues" evidence="3">
    <location>
        <begin position="1"/>
        <end position="18"/>
    </location>
</feature>
<dbReference type="OrthoDB" id="47374at2759"/>
<feature type="domain" description="N-acetyltransferase" evidence="4">
    <location>
        <begin position="62"/>
        <end position="260"/>
    </location>
</feature>
<dbReference type="InterPro" id="IPR016181">
    <property type="entry name" value="Acyl_CoA_acyltransferase"/>
</dbReference>
<feature type="region of interest" description="Disordered" evidence="3">
    <location>
        <begin position="1"/>
        <end position="22"/>
    </location>
</feature>
<protein>
    <recommendedName>
        <fullName evidence="4">N-acetyltransferase domain-containing protein</fullName>
    </recommendedName>
</protein>
<evidence type="ECO:0000256" key="2">
    <source>
        <dbReference type="ARBA" id="ARBA00023315"/>
    </source>
</evidence>
<dbReference type="InterPro" id="IPR051556">
    <property type="entry name" value="N-term/lysine_N-AcTrnsfr"/>
</dbReference>
<name>A0A6G1HEE7_9PEZI</name>
<organism evidence="5 6">
    <name type="scientific">Aulographum hederae CBS 113979</name>
    <dbReference type="NCBI Taxonomy" id="1176131"/>
    <lineage>
        <taxon>Eukaryota</taxon>
        <taxon>Fungi</taxon>
        <taxon>Dikarya</taxon>
        <taxon>Ascomycota</taxon>
        <taxon>Pezizomycotina</taxon>
        <taxon>Dothideomycetes</taxon>
        <taxon>Pleosporomycetidae</taxon>
        <taxon>Aulographales</taxon>
        <taxon>Aulographaceae</taxon>
    </lineage>
</organism>
<dbReference type="CDD" id="cd04301">
    <property type="entry name" value="NAT_SF"/>
    <property type="match status" value="1"/>
</dbReference>
<dbReference type="Pfam" id="PF00583">
    <property type="entry name" value="Acetyltransf_1"/>
    <property type="match status" value="1"/>
</dbReference>
<dbReference type="Proteomes" id="UP000800041">
    <property type="component" value="Unassembled WGS sequence"/>
</dbReference>
<evidence type="ECO:0000313" key="6">
    <source>
        <dbReference type="Proteomes" id="UP000800041"/>
    </source>
</evidence>
<evidence type="ECO:0000256" key="3">
    <source>
        <dbReference type="SAM" id="MobiDB-lite"/>
    </source>
</evidence>
<dbReference type="AlphaFoldDB" id="A0A6G1HEE7"/>
<evidence type="ECO:0000256" key="1">
    <source>
        <dbReference type="ARBA" id="ARBA00022679"/>
    </source>
</evidence>
<dbReference type="GO" id="GO:0031415">
    <property type="term" value="C:NatA complex"/>
    <property type="evidence" value="ECO:0007669"/>
    <property type="project" value="TreeGrafter"/>
</dbReference>
<dbReference type="EMBL" id="ML977139">
    <property type="protein sequence ID" value="KAF1991553.1"/>
    <property type="molecule type" value="Genomic_DNA"/>
</dbReference>
<proteinExistence type="predicted"/>
<dbReference type="InterPro" id="IPR000182">
    <property type="entry name" value="GNAT_dom"/>
</dbReference>
<dbReference type="SUPFAM" id="SSF55729">
    <property type="entry name" value="Acyl-CoA N-acyltransferases (Nat)"/>
    <property type="match status" value="1"/>
</dbReference>
<accession>A0A6G1HEE7</accession>
<gene>
    <name evidence="5" type="ORF">K402DRAFT_409716</name>
</gene>